<sequence>MHDRTLGSSDLVVSRIGLGCMSFGARYPGFNEWSLDEEAAAPVFRAAVEAGINLWDTANVYGGGTSEEIVGRAIDRFTRREDIILATKLFYPMGPGTTDSGLSRAAITAQVEASLRRLGTDYIDLYQIHRFDPAVPVEETMEALHQLVVSGKVRYLGASSMHAWQFSKLQYTARLGGWTEFISMQNHYSLLNREEEREMFALLEDLDVGSIVWSPLAQGRLARPHRTSTTRFDADRFGRAYFGDGDASIIDAVAQAASVRAVSMAQVAMAWVLARDVVASALIGVTRPEHLADAVEALDLQLTEEERTQLEAAYSHRAPAGY</sequence>
<dbReference type="GO" id="GO:0005829">
    <property type="term" value="C:cytosol"/>
    <property type="evidence" value="ECO:0007669"/>
    <property type="project" value="TreeGrafter"/>
</dbReference>
<protein>
    <submittedName>
        <fullName evidence="3">Aldo/keto reductase</fullName>
    </submittedName>
</protein>
<dbReference type="PRINTS" id="PR00069">
    <property type="entry name" value="ALDKETRDTASE"/>
</dbReference>
<evidence type="ECO:0000313" key="3">
    <source>
        <dbReference type="EMBL" id="QKJ20530.1"/>
    </source>
</evidence>
<dbReference type="AlphaFoldDB" id="A0A7D4PP44"/>
<dbReference type="CDD" id="cd19079">
    <property type="entry name" value="AKR_EcYajO-like"/>
    <property type="match status" value="1"/>
</dbReference>
<dbReference type="PANTHER" id="PTHR43364">
    <property type="entry name" value="NADH-SPECIFIC METHYLGLYOXAL REDUCTASE-RELATED"/>
    <property type="match status" value="1"/>
</dbReference>
<proteinExistence type="predicted"/>
<reference evidence="3 4" key="1">
    <citation type="submission" date="2020-05" db="EMBL/GenBank/DDBJ databases">
        <title>Strain PA2F3 complete genome.</title>
        <authorList>
            <person name="Kim Y.-S."/>
            <person name="Kim S.-J."/>
            <person name="Jung H.-k."/>
            <person name="Kim S.-E."/>
            <person name="Kim K.-H."/>
        </authorList>
    </citation>
    <scope>NUCLEOTIDE SEQUENCE [LARGE SCALE GENOMIC DNA]</scope>
    <source>
        <strain evidence="3 4">PA2F3</strain>
    </source>
</reference>
<dbReference type="InterPro" id="IPR036812">
    <property type="entry name" value="NAD(P)_OxRdtase_dom_sf"/>
</dbReference>
<dbReference type="InterPro" id="IPR023210">
    <property type="entry name" value="NADP_OxRdtase_dom"/>
</dbReference>
<organism evidence="3 4">
    <name type="scientific">Microbacterium hominis</name>
    <dbReference type="NCBI Taxonomy" id="162426"/>
    <lineage>
        <taxon>Bacteria</taxon>
        <taxon>Bacillati</taxon>
        <taxon>Actinomycetota</taxon>
        <taxon>Actinomycetes</taxon>
        <taxon>Micrococcales</taxon>
        <taxon>Microbacteriaceae</taxon>
        <taxon>Microbacterium</taxon>
    </lineage>
</organism>
<dbReference type="EMBL" id="CP054038">
    <property type="protein sequence ID" value="QKJ20530.1"/>
    <property type="molecule type" value="Genomic_DNA"/>
</dbReference>
<dbReference type="Proteomes" id="UP000502498">
    <property type="component" value="Chromosome"/>
</dbReference>
<dbReference type="FunFam" id="3.20.20.100:FF:000004">
    <property type="entry name" value="Oxidoreductase, aldo/keto reductase"/>
    <property type="match status" value="1"/>
</dbReference>
<evidence type="ECO:0000259" key="2">
    <source>
        <dbReference type="Pfam" id="PF00248"/>
    </source>
</evidence>
<dbReference type="PANTHER" id="PTHR43364:SF4">
    <property type="entry name" value="NAD(P)-LINKED OXIDOREDUCTASE SUPERFAMILY PROTEIN"/>
    <property type="match status" value="1"/>
</dbReference>
<accession>A0A7D4PP44</accession>
<name>A0A7D4PP44_9MICO</name>
<keyword evidence="1" id="KW-0560">Oxidoreductase</keyword>
<dbReference type="SUPFAM" id="SSF51430">
    <property type="entry name" value="NAD(P)-linked oxidoreductase"/>
    <property type="match status" value="1"/>
</dbReference>
<dbReference type="Gene3D" id="3.20.20.100">
    <property type="entry name" value="NADP-dependent oxidoreductase domain"/>
    <property type="match status" value="1"/>
</dbReference>
<dbReference type="InterPro" id="IPR050523">
    <property type="entry name" value="AKR_Detox_Biosynth"/>
</dbReference>
<dbReference type="InterPro" id="IPR020471">
    <property type="entry name" value="AKR"/>
</dbReference>
<feature type="domain" description="NADP-dependent oxidoreductase" evidence="2">
    <location>
        <begin position="15"/>
        <end position="313"/>
    </location>
</feature>
<evidence type="ECO:0000313" key="4">
    <source>
        <dbReference type="Proteomes" id="UP000502498"/>
    </source>
</evidence>
<dbReference type="Pfam" id="PF00248">
    <property type="entry name" value="Aldo_ket_red"/>
    <property type="match status" value="1"/>
</dbReference>
<evidence type="ECO:0000256" key="1">
    <source>
        <dbReference type="ARBA" id="ARBA00023002"/>
    </source>
</evidence>
<dbReference type="RefSeq" id="WP_172990955.1">
    <property type="nucleotide sequence ID" value="NZ_CP054038.1"/>
</dbReference>
<gene>
    <name evidence="3" type="ORF">HQM25_14995</name>
</gene>
<dbReference type="GO" id="GO:0016491">
    <property type="term" value="F:oxidoreductase activity"/>
    <property type="evidence" value="ECO:0007669"/>
    <property type="project" value="UniProtKB-KW"/>
</dbReference>